<evidence type="ECO:0000256" key="12">
    <source>
        <dbReference type="ARBA" id="ARBA00030351"/>
    </source>
</evidence>
<reference evidence="15 16" key="1">
    <citation type="submission" date="2020-01" db="EMBL/GenBank/DDBJ databases">
        <title>Aspergillus terreus IFO 6365 whole genome shotgun sequence.</title>
        <authorList>
            <person name="Kanamasa S."/>
            <person name="Takahashi H."/>
        </authorList>
    </citation>
    <scope>NUCLEOTIDE SEQUENCE [LARGE SCALE GENOMIC DNA]</scope>
    <source>
        <strain evidence="15 16">IFO 6365</strain>
    </source>
</reference>
<comment type="cofactor">
    <cofactor evidence="1">
        <name>FAD</name>
        <dbReference type="ChEBI" id="CHEBI:57692"/>
    </cofactor>
</comment>
<evidence type="ECO:0000256" key="10">
    <source>
        <dbReference type="ARBA" id="ARBA00023002"/>
    </source>
</evidence>
<evidence type="ECO:0000256" key="7">
    <source>
        <dbReference type="ARBA" id="ARBA00022630"/>
    </source>
</evidence>
<dbReference type="AlphaFoldDB" id="A0A5M3Z274"/>
<keyword evidence="7" id="KW-0285">Flavoprotein</keyword>
<evidence type="ECO:0000313" key="16">
    <source>
        <dbReference type="Proteomes" id="UP000452235"/>
    </source>
</evidence>
<keyword evidence="10" id="KW-0560">Oxidoreductase</keyword>
<evidence type="ECO:0000256" key="2">
    <source>
        <dbReference type="ARBA" id="ARBA00004924"/>
    </source>
</evidence>
<evidence type="ECO:0000256" key="3">
    <source>
        <dbReference type="ARBA" id="ARBA00007588"/>
    </source>
</evidence>
<gene>
    <name evidence="15" type="ORF">ATEIFO6365_0005063300</name>
</gene>
<comment type="pathway">
    <text evidence="2">Siderophore biosynthesis.</text>
</comment>
<dbReference type="InterPro" id="IPR025700">
    <property type="entry name" value="Lys/Orn_oxygenase"/>
</dbReference>
<dbReference type="EC" id="1.14.13.196" evidence="5"/>
<keyword evidence="8" id="KW-0274">FAD</keyword>
<comment type="catalytic activity">
    <reaction evidence="13">
        <text>L-ornithine + NADPH + O2 = N(5)-hydroxy-L-ornithine + NADP(+) + H2O</text>
        <dbReference type="Rhea" id="RHEA:41508"/>
        <dbReference type="ChEBI" id="CHEBI:15377"/>
        <dbReference type="ChEBI" id="CHEBI:15379"/>
        <dbReference type="ChEBI" id="CHEBI:46911"/>
        <dbReference type="ChEBI" id="CHEBI:57783"/>
        <dbReference type="ChEBI" id="CHEBI:58349"/>
        <dbReference type="ChEBI" id="CHEBI:78275"/>
        <dbReference type="EC" id="1.14.13.196"/>
    </reaction>
</comment>
<dbReference type="Gene3D" id="3.50.50.60">
    <property type="entry name" value="FAD/NAD(P)-binding domain"/>
    <property type="match status" value="1"/>
</dbReference>
<dbReference type="Proteomes" id="UP000452235">
    <property type="component" value="Unassembled WGS sequence"/>
</dbReference>
<dbReference type="PANTHER" id="PTHR42802:SF1">
    <property type="entry name" value="L-ORNITHINE N(5)-MONOOXYGENASE"/>
    <property type="match status" value="1"/>
</dbReference>
<dbReference type="EMBL" id="BLJY01000005">
    <property type="protein sequence ID" value="GFF16443.1"/>
    <property type="molecule type" value="Genomic_DNA"/>
</dbReference>
<comment type="similarity">
    <text evidence="3">Belongs to the lysine N(6)-hydroxylase/L-ornithine N(5)-oxygenase family.</text>
</comment>
<dbReference type="OrthoDB" id="3519933at2759"/>
<evidence type="ECO:0000256" key="4">
    <source>
        <dbReference type="ARBA" id="ARBA00011881"/>
    </source>
</evidence>
<comment type="caution">
    <text evidence="15">The sequence shown here is derived from an EMBL/GenBank/DDBJ whole genome shotgun (WGS) entry which is preliminary data.</text>
</comment>
<dbReference type="GO" id="GO:0006879">
    <property type="term" value="P:intracellular iron ion homeostasis"/>
    <property type="evidence" value="ECO:0007669"/>
    <property type="project" value="TreeGrafter"/>
</dbReference>
<evidence type="ECO:0000256" key="9">
    <source>
        <dbReference type="ARBA" id="ARBA00022857"/>
    </source>
</evidence>
<keyword evidence="16" id="KW-1185">Reference proteome</keyword>
<dbReference type="InterPro" id="IPR036188">
    <property type="entry name" value="FAD/NAD-bd_sf"/>
</dbReference>
<organism evidence="15 16">
    <name type="scientific">Aspergillus terreus</name>
    <dbReference type="NCBI Taxonomy" id="33178"/>
    <lineage>
        <taxon>Eukaryota</taxon>
        <taxon>Fungi</taxon>
        <taxon>Dikarya</taxon>
        <taxon>Ascomycota</taxon>
        <taxon>Pezizomycotina</taxon>
        <taxon>Eurotiomycetes</taxon>
        <taxon>Eurotiomycetidae</taxon>
        <taxon>Eurotiales</taxon>
        <taxon>Aspergillaceae</taxon>
        <taxon>Aspergillus</taxon>
        <taxon>Aspergillus subgen. Circumdati</taxon>
    </lineage>
</organism>
<dbReference type="FunFam" id="3.50.50.60:FF:000195">
    <property type="entry name" value="L-ornithine N(5)-monooxygenase"/>
    <property type="match status" value="1"/>
</dbReference>
<dbReference type="GO" id="GO:0004497">
    <property type="term" value="F:monooxygenase activity"/>
    <property type="evidence" value="ECO:0007669"/>
    <property type="project" value="UniProtKB-KW"/>
</dbReference>
<evidence type="ECO:0000256" key="1">
    <source>
        <dbReference type="ARBA" id="ARBA00001974"/>
    </source>
</evidence>
<evidence type="ECO:0000256" key="6">
    <source>
        <dbReference type="ARBA" id="ARBA00018612"/>
    </source>
</evidence>
<evidence type="ECO:0000313" key="15">
    <source>
        <dbReference type="EMBL" id="GFF16443.1"/>
    </source>
</evidence>
<dbReference type="SUPFAM" id="SSF51905">
    <property type="entry name" value="FAD/NAD(P)-binding domain"/>
    <property type="match status" value="1"/>
</dbReference>
<keyword evidence="11" id="KW-0503">Monooxygenase</keyword>
<comment type="catalytic activity">
    <reaction evidence="14">
        <text>L-ornithine + NADH + O2 = N(5)-hydroxy-L-ornithine + NAD(+) + H2O</text>
        <dbReference type="Rhea" id="RHEA:41512"/>
        <dbReference type="ChEBI" id="CHEBI:15377"/>
        <dbReference type="ChEBI" id="CHEBI:15379"/>
        <dbReference type="ChEBI" id="CHEBI:46911"/>
        <dbReference type="ChEBI" id="CHEBI:57540"/>
        <dbReference type="ChEBI" id="CHEBI:57945"/>
        <dbReference type="ChEBI" id="CHEBI:78275"/>
        <dbReference type="EC" id="1.14.13.196"/>
    </reaction>
</comment>
<evidence type="ECO:0000256" key="11">
    <source>
        <dbReference type="ARBA" id="ARBA00023033"/>
    </source>
</evidence>
<dbReference type="GO" id="GO:0019290">
    <property type="term" value="P:siderophore biosynthetic process"/>
    <property type="evidence" value="ECO:0007669"/>
    <property type="project" value="UniProtKB-ARBA"/>
</dbReference>
<accession>A0A5M3Z274</accession>
<dbReference type="VEuPathDB" id="FungiDB:ATEG_06879"/>
<evidence type="ECO:0000256" key="14">
    <source>
        <dbReference type="ARBA" id="ARBA00049248"/>
    </source>
</evidence>
<proteinExistence type="inferred from homology"/>
<comment type="subunit">
    <text evidence="4">Homotetramer.</text>
</comment>
<keyword evidence="9" id="KW-0521">NADP</keyword>
<dbReference type="Pfam" id="PF13434">
    <property type="entry name" value="Lys_Orn_oxgnase"/>
    <property type="match status" value="1"/>
</dbReference>
<protein>
    <recommendedName>
        <fullName evidence="6">L-ornithine N(5)-monooxygenase</fullName>
        <ecNumber evidence="5">1.14.13.196</ecNumber>
    </recommendedName>
    <alternativeName>
        <fullName evidence="12">L-ornithine N(5)-oxygenase</fullName>
    </alternativeName>
</protein>
<dbReference type="PANTHER" id="PTHR42802">
    <property type="entry name" value="MONOOXYGENASE"/>
    <property type="match status" value="1"/>
</dbReference>
<evidence type="ECO:0000256" key="5">
    <source>
        <dbReference type="ARBA" id="ARBA00012881"/>
    </source>
</evidence>
<evidence type="ECO:0000256" key="8">
    <source>
        <dbReference type="ARBA" id="ARBA00022827"/>
    </source>
</evidence>
<evidence type="ECO:0000256" key="13">
    <source>
        <dbReference type="ARBA" id="ARBA00047598"/>
    </source>
</evidence>
<sequence length="476" mass="53357">MPAHRDPSRLKPAHQDEMHDLLCVGFGPASLAIATALHDALDPCLNKSGVPTGWQPKVAFIERQKQFAWHSGMLVPGSKMQISFIKDLATLRDPRSSFTFLNYLHQKDRLIHFTNLSTFLPARVEFEDYMRWCAAHFADLVAYGEEVVDVRAGKSDSAGAVVDYFTVTSRNVETGELTTRHARKVVLALGGRAKLPDGLPRDPRILHSSQYCTALPALLPHDRAPYNIAVLGSGQSAAEIFHDLQKRYPNARTTLIMRDTAMRPSDDSPFVNEVFNPERVDKFYQLTPAERQRSLAADKATNYSVVRLELIEDIYNTMYLQRVRTPDETQWQHRILSGRKITRVEHHARDRRMRLHIKPAKDAAGDAKEILEVDALMVATGYVRNAHESLLQHVQHLRPAGQDVWTPHRDYRVQMDAAKVSGHAGIWLQGCNEQTHGLSDSLLSVLAARGGEMVASLFGEELAGAAVPDTRVRAML</sequence>
<name>A0A5M3Z274_ASPTE</name>